<reference evidence="4" key="1">
    <citation type="submission" date="2016-06" db="UniProtKB">
        <authorList>
            <consortium name="WormBaseParasite"/>
        </authorList>
    </citation>
    <scope>IDENTIFICATION</scope>
</reference>
<evidence type="ECO:0000256" key="1">
    <source>
        <dbReference type="SAM" id="MobiDB-lite"/>
    </source>
</evidence>
<dbReference type="Proteomes" id="UP000272942">
    <property type="component" value="Unassembled WGS sequence"/>
</dbReference>
<sequence>MLPLFLSLDIGHTASGSCTTVDNVGNRIGSTDAVLVTNRSSSSSVTPTSFSSTPGSTATGSPVAHAISHFHPERKHIPLNPSVDLTLDPPTSLEPVSESLYDQTRFQDDDCACRSLPLPPHYSAGRRRCDPLFQTKTSVVTDPLRHKPSDYFATDTGLLLPSRRRKSRPVADFAFPPSQMCVLRPTRGPRDLSSSDRDLIEPGEAADNPNIGSTERQTGLSLTSYRSSGLDSRSSGYQSHSRQSSLESQAVAGSTCALAPAPSGSM</sequence>
<organism evidence="4">
    <name type="scientific">Echinostoma caproni</name>
    <dbReference type="NCBI Taxonomy" id="27848"/>
    <lineage>
        <taxon>Eukaryota</taxon>
        <taxon>Metazoa</taxon>
        <taxon>Spiralia</taxon>
        <taxon>Lophotrochozoa</taxon>
        <taxon>Platyhelminthes</taxon>
        <taxon>Trematoda</taxon>
        <taxon>Digenea</taxon>
        <taxon>Plagiorchiida</taxon>
        <taxon>Echinostomata</taxon>
        <taxon>Echinostomatoidea</taxon>
        <taxon>Echinostomatidae</taxon>
        <taxon>Echinostoma</taxon>
    </lineage>
</organism>
<keyword evidence="3" id="KW-1185">Reference proteome</keyword>
<proteinExistence type="predicted"/>
<reference evidence="2 3" key="2">
    <citation type="submission" date="2018-11" db="EMBL/GenBank/DDBJ databases">
        <authorList>
            <consortium name="Pathogen Informatics"/>
        </authorList>
    </citation>
    <scope>NUCLEOTIDE SEQUENCE [LARGE SCALE GENOMIC DNA]</scope>
    <source>
        <strain evidence="2 3">Egypt</strain>
    </source>
</reference>
<feature type="compositionally biased region" description="Low complexity" evidence="1">
    <location>
        <begin position="40"/>
        <end position="62"/>
    </location>
</feature>
<evidence type="ECO:0000313" key="2">
    <source>
        <dbReference type="EMBL" id="VDP89696.1"/>
    </source>
</evidence>
<dbReference type="WBParaSite" id="ECPE_0001246001-mRNA-1">
    <property type="protein sequence ID" value="ECPE_0001246001-mRNA-1"/>
    <property type="gene ID" value="ECPE_0001246001"/>
</dbReference>
<accession>A0A183AZN9</accession>
<gene>
    <name evidence="2" type="ORF">ECPE_LOCUS12424</name>
</gene>
<name>A0A183AZN9_9TREM</name>
<feature type="region of interest" description="Disordered" evidence="1">
    <location>
        <begin position="180"/>
        <end position="266"/>
    </location>
</feature>
<feature type="compositionally biased region" description="Low complexity" evidence="1">
    <location>
        <begin position="224"/>
        <end position="245"/>
    </location>
</feature>
<protein>
    <submittedName>
        <fullName evidence="2 4">Uncharacterized protein</fullName>
    </submittedName>
</protein>
<feature type="region of interest" description="Disordered" evidence="1">
    <location>
        <begin position="38"/>
        <end position="62"/>
    </location>
</feature>
<evidence type="ECO:0000313" key="4">
    <source>
        <dbReference type="WBParaSite" id="ECPE_0001246001-mRNA-1"/>
    </source>
</evidence>
<feature type="compositionally biased region" description="Polar residues" evidence="1">
    <location>
        <begin position="210"/>
        <end position="223"/>
    </location>
</feature>
<evidence type="ECO:0000313" key="3">
    <source>
        <dbReference type="Proteomes" id="UP000272942"/>
    </source>
</evidence>
<dbReference type="EMBL" id="UZAN01052829">
    <property type="protein sequence ID" value="VDP89696.1"/>
    <property type="molecule type" value="Genomic_DNA"/>
</dbReference>
<feature type="compositionally biased region" description="Basic and acidic residues" evidence="1">
    <location>
        <begin position="188"/>
        <end position="200"/>
    </location>
</feature>
<dbReference type="AlphaFoldDB" id="A0A183AZN9"/>